<organism evidence="2 3">
    <name type="scientific">Stereocaulon virgatum</name>
    <dbReference type="NCBI Taxonomy" id="373712"/>
    <lineage>
        <taxon>Eukaryota</taxon>
        <taxon>Fungi</taxon>
        <taxon>Dikarya</taxon>
        <taxon>Ascomycota</taxon>
        <taxon>Pezizomycotina</taxon>
        <taxon>Lecanoromycetes</taxon>
        <taxon>OSLEUM clade</taxon>
        <taxon>Lecanoromycetidae</taxon>
        <taxon>Lecanorales</taxon>
        <taxon>Lecanorineae</taxon>
        <taxon>Stereocaulaceae</taxon>
        <taxon>Stereocaulon</taxon>
    </lineage>
</organism>
<evidence type="ECO:0000313" key="3">
    <source>
        <dbReference type="Proteomes" id="UP001590950"/>
    </source>
</evidence>
<keyword evidence="3" id="KW-1185">Reference proteome</keyword>
<dbReference type="Proteomes" id="UP001590950">
    <property type="component" value="Unassembled WGS sequence"/>
</dbReference>
<sequence length="119" mass="12851">MAIMKSRVTRHFLPDYRAVSPADCISPLPNSSLRPASSTCMLRKGLYDPGGASSDSDFTAGAFGQSLQHLAVYRSRSHVMINKHHMSLCHSASIYFLASLLLSIPQTVSDTPMGAILSP</sequence>
<proteinExistence type="predicted"/>
<comment type="caution">
    <text evidence="2">The sequence shown here is derived from an EMBL/GenBank/DDBJ whole genome shotgun (WGS) entry which is preliminary data.</text>
</comment>
<keyword evidence="1" id="KW-0472">Membrane</keyword>
<feature type="transmembrane region" description="Helical" evidence="1">
    <location>
        <begin position="86"/>
        <end position="104"/>
    </location>
</feature>
<gene>
    <name evidence="2" type="ORF">N7G274_001577</name>
</gene>
<reference evidence="2 3" key="1">
    <citation type="submission" date="2024-09" db="EMBL/GenBank/DDBJ databases">
        <title>Rethinking Asexuality: The Enigmatic Case of Functional Sexual Genes in Lepraria (Stereocaulaceae).</title>
        <authorList>
            <person name="Doellman M."/>
            <person name="Sun Y."/>
            <person name="Barcenas-Pena A."/>
            <person name="Lumbsch H.T."/>
            <person name="Grewe F."/>
        </authorList>
    </citation>
    <scope>NUCLEOTIDE SEQUENCE [LARGE SCALE GENOMIC DNA]</scope>
    <source>
        <strain evidence="2 3">Mercado 3170</strain>
    </source>
</reference>
<dbReference type="EMBL" id="JBEFKJ010000004">
    <property type="protein sequence ID" value="KAL2046130.1"/>
    <property type="molecule type" value="Genomic_DNA"/>
</dbReference>
<protein>
    <submittedName>
        <fullName evidence="2">Uncharacterized protein</fullName>
    </submittedName>
</protein>
<keyword evidence="1" id="KW-1133">Transmembrane helix</keyword>
<evidence type="ECO:0000256" key="1">
    <source>
        <dbReference type="SAM" id="Phobius"/>
    </source>
</evidence>
<evidence type="ECO:0000313" key="2">
    <source>
        <dbReference type="EMBL" id="KAL2046130.1"/>
    </source>
</evidence>
<accession>A0ABR4AK40</accession>
<keyword evidence="1" id="KW-0812">Transmembrane</keyword>
<name>A0ABR4AK40_9LECA</name>